<dbReference type="InterPro" id="IPR042270">
    <property type="entry name" value="DusC_C"/>
</dbReference>
<feature type="site" description="Interacts with tRNA; defines subfamily-specific binding signature" evidence="9">
    <location>
        <position position="291"/>
    </location>
</feature>
<evidence type="ECO:0000256" key="1">
    <source>
        <dbReference type="ARBA" id="ARBA00001917"/>
    </source>
</evidence>
<comment type="catalytic activity">
    <reaction evidence="9">
        <text>5,6-dihydrouridine(16) in tRNA + NAD(+) = uridine(16) in tRNA + NADH + H(+)</text>
        <dbReference type="Rhea" id="RHEA:53380"/>
        <dbReference type="Rhea" id="RHEA-COMP:13543"/>
        <dbReference type="Rhea" id="RHEA-COMP:13544"/>
        <dbReference type="ChEBI" id="CHEBI:15378"/>
        <dbReference type="ChEBI" id="CHEBI:57540"/>
        <dbReference type="ChEBI" id="CHEBI:57945"/>
        <dbReference type="ChEBI" id="CHEBI:65315"/>
        <dbReference type="ChEBI" id="CHEBI:74443"/>
    </reaction>
</comment>
<keyword evidence="7 9" id="KW-0694">RNA-binding</keyword>
<keyword evidence="2 9" id="KW-0820">tRNA-binding</keyword>
<evidence type="ECO:0000256" key="11">
    <source>
        <dbReference type="PIRSR" id="PIRSR006621-1"/>
    </source>
</evidence>
<reference evidence="14 15" key="1">
    <citation type="submission" date="2020-08" db="EMBL/GenBank/DDBJ databases">
        <title>Oceanospirillum sp. nov. isolated from marine sediment.</title>
        <authorList>
            <person name="Ji X."/>
        </authorList>
    </citation>
    <scope>NUCLEOTIDE SEQUENCE [LARGE SCALE GENOMIC DNA]</scope>
    <source>
        <strain evidence="14 15">D5</strain>
    </source>
</reference>
<evidence type="ECO:0000259" key="13">
    <source>
        <dbReference type="Pfam" id="PF01207"/>
    </source>
</evidence>
<dbReference type="GO" id="GO:0010181">
    <property type="term" value="F:FMN binding"/>
    <property type="evidence" value="ECO:0007669"/>
    <property type="project" value="UniProtKB-UniRule"/>
</dbReference>
<comment type="catalytic activity">
    <reaction evidence="9">
        <text>5,6-dihydrouridine(16) in tRNA + NADP(+) = uridine(16) in tRNA + NADPH + H(+)</text>
        <dbReference type="Rhea" id="RHEA:53376"/>
        <dbReference type="Rhea" id="RHEA-COMP:13543"/>
        <dbReference type="Rhea" id="RHEA-COMP:13544"/>
        <dbReference type="ChEBI" id="CHEBI:15378"/>
        <dbReference type="ChEBI" id="CHEBI:57783"/>
        <dbReference type="ChEBI" id="CHEBI:58349"/>
        <dbReference type="ChEBI" id="CHEBI:65315"/>
        <dbReference type="ChEBI" id="CHEBI:74443"/>
    </reaction>
</comment>
<evidence type="ECO:0000256" key="8">
    <source>
        <dbReference type="ARBA" id="ARBA00023002"/>
    </source>
</evidence>
<dbReference type="GO" id="GO:0050660">
    <property type="term" value="F:flavin adenine dinucleotide binding"/>
    <property type="evidence" value="ECO:0007669"/>
    <property type="project" value="InterPro"/>
</dbReference>
<name>A0A839IR86_9GAMM</name>
<keyword evidence="4 9" id="KW-0288">FMN</keyword>
<comment type="function">
    <text evidence="9">Catalyzes the synthesis of 5,6-dihydrouridine (D), a modified base found in the D-loop of most tRNAs, via the reduction of the C5-C6 double bond in target uridines. Specifically modifies U16 in tRNAs.</text>
</comment>
<evidence type="ECO:0000313" key="14">
    <source>
        <dbReference type="EMBL" id="MBB1487805.1"/>
    </source>
</evidence>
<feature type="site" description="Interacts with tRNA" evidence="9">
    <location>
        <position position="171"/>
    </location>
</feature>
<feature type="binding site" evidence="9 12">
    <location>
        <begin position="218"/>
        <end position="219"/>
    </location>
    <ligand>
        <name>FMN</name>
        <dbReference type="ChEBI" id="CHEBI:58210"/>
    </ligand>
</feature>
<feature type="site" description="Interacts with tRNA; defines subfamily-specific binding signature" evidence="9">
    <location>
        <position position="28"/>
    </location>
</feature>
<keyword evidence="15" id="KW-1185">Reference proteome</keyword>
<evidence type="ECO:0000256" key="6">
    <source>
        <dbReference type="ARBA" id="ARBA00022857"/>
    </source>
</evidence>
<keyword evidence="3 9" id="KW-0285">Flavoprotein</keyword>
<dbReference type="PANTHER" id="PTHR11082">
    <property type="entry name" value="TRNA-DIHYDROURIDINE SYNTHASE"/>
    <property type="match status" value="1"/>
</dbReference>
<comment type="caution">
    <text evidence="9">Lacks conserved residue(s) required for the propagation of feature annotation.</text>
</comment>
<feature type="binding site" evidence="9 12">
    <location>
        <position position="61"/>
    </location>
    <ligand>
        <name>FMN</name>
        <dbReference type="ChEBI" id="CHEBI:58210"/>
    </ligand>
</feature>
<evidence type="ECO:0000256" key="4">
    <source>
        <dbReference type="ARBA" id="ARBA00022643"/>
    </source>
</evidence>
<feature type="binding site" evidence="12">
    <location>
        <position position="163"/>
    </location>
    <ligand>
        <name>FMN</name>
        <dbReference type="ChEBI" id="CHEBI:58210"/>
    </ligand>
</feature>
<keyword evidence="5 9" id="KW-0819">tRNA processing</keyword>
<feature type="binding site" evidence="9 12">
    <location>
        <position position="134"/>
    </location>
    <ligand>
        <name>FMN</name>
        <dbReference type="ChEBI" id="CHEBI:58210"/>
    </ligand>
</feature>
<feature type="site" description="Interacts with tRNA; defines subfamily-specific binding signature" evidence="9">
    <location>
        <position position="270"/>
    </location>
</feature>
<evidence type="ECO:0000256" key="12">
    <source>
        <dbReference type="PIRSR" id="PIRSR006621-2"/>
    </source>
</evidence>
<dbReference type="InterPro" id="IPR018517">
    <property type="entry name" value="tRNA_hU_synthase_CS"/>
</dbReference>
<comment type="similarity">
    <text evidence="10">Belongs to the dus family.</text>
</comment>
<dbReference type="InterPro" id="IPR035587">
    <property type="entry name" value="DUS-like_FMN-bd"/>
</dbReference>
<feature type="site" description="Interacts with tRNA; defines subfamily-specific binding signature" evidence="9">
    <location>
        <position position="268"/>
    </location>
</feature>
<comment type="cofactor">
    <cofactor evidence="1 9 10 12">
        <name>FMN</name>
        <dbReference type="ChEBI" id="CHEBI:58210"/>
    </cofactor>
</comment>
<feature type="active site" description="Proton donor" evidence="9 11">
    <location>
        <position position="92"/>
    </location>
</feature>
<dbReference type="PROSITE" id="PS01136">
    <property type="entry name" value="UPF0034"/>
    <property type="match status" value="1"/>
</dbReference>
<evidence type="ECO:0000256" key="10">
    <source>
        <dbReference type="PIRNR" id="PIRNR006621"/>
    </source>
</evidence>
<evidence type="ECO:0000256" key="3">
    <source>
        <dbReference type="ARBA" id="ARBA00022630"/>
    </source>
</evidence>
<evidence type="ECO:0000256" key="5">
    <source>
        <dbReference type="ARBA" id="ARBA00022694"/>
    </source>
</evidence>
<keyword evidence="6 9" id="KW-0521">NADP</keyword>
<dbReference type="AlphaFoldDB" id="A0A839IR86"/>
<keyword evidence="12" id="KW-0547">Nucleotide-binding</keyword>
<dbReference type="EC" id="1.3.1.-" evidence="9"/>
<protein>
    <recommendedName>
        <fullName evidence="9">tRNA-dihydrouridine(16) synthase</fullName>
        <ecNumber evidence="9">1.3.1.-</ecNumber>
    </recommendedName>
    <alternativeName>
        <fullName evidence="9">U16-specific dihydrouridine synthase</fullName>
        <shortName evidence="9">U16-specific Dus</shortName>
    </alternativeName>
    <alternativeName>
        <fullName evidence="9">tRNA-dihydrouridine synthase C</fullName>
    </alternativeName>
</protein>
<evidence type="ECO:0000256" key="7">
    <source>
        <dbReference type="ARBA" id="ARBA00022884"/>
    </source>
</evidence>
<dbReference type="InterPro" id="IPR001269">
    <property type="entry name" value="DUS_fam"/>
</dbReference>
<dbReference type="GO" id="GO:0000049">
    <property type="term" value="F:tRNA binding"/>
    <property type="evidence" value="ECO:0007669"/>
    <property type="project" value="UniProtKB-UniRule"/>
</dbReference>
<dbReference type="Proteomes" id="UP000565262">
    <property type="component" value="Unassembled WGS sequence"/>
</dbReference>
<comment type="caution">
    <text evidence="14">The sequence shown here is derived from an EMBL/GenBank/DDBJ whole genome shotgun (WGS) entry which is preliminary data.</text>
</comment>
<dbReference type="CDD" id="cd02801">
    <property type="entry name" value="DUS_like_FMN"/>
    <property type="match status" value="1"/>
</dbReference>
<dbReference type="HAMAP" id="MF_02043">
    <property type="entry name" value="DusC_subfam"/>
    <property type="match status" value="1"/>
</dbReference>
<evidence type="ECO:0000256" key="2">
    <source>
        <dbReference type="ARBA" id="ARBA00022555"/>
    </source>
</evidence>
<feature type="site" description="Interacts with tRNA" evidence="9">
    <location>
        <position position="89"/>
    </location>
</feature>
<dbReference type="Gene3D" id="3.20.20.70">
    <property type="entry name" value="Aldolase class I"/>
    <property type="match status" value="1"/>
</dbReference>
<proteinExistence type="inferred from homology"/>
<dbReference type="EMBL" id="JACJFM010000019">
    <property type="protein sequence ID" value="MBB1487805.1"/>
    <property type="molecule type" value="Genomic_DNA"/>
</dbReference>
<dbReference type="Pfam" id="PF01207">
    <property type="entry name" value="Dus"/>
    <property type="match status" value="1"/>
</dbReference>
<keyword evidence="8 9" id="KW-0560">Oxidoreductase</keyword>
<gene>
    <name evidence="9" type="primary">dusC</name>
    <name evidence="14" type="ORF">H4O21_14460</name>
</gene>
<dbReference type="GO" id="GO:0017150">
    <property type="term" value="F:tRNA dihydrouridine synthase activity"/>
    <property type="evidence" value="ECO:0007669"/>
    <property type="project" value="UniProtKB-UniRule"/>
</dbReference>
<dbReference type="SUPFAM" id="SSF51395">
    <property type="entry name" value="FMN-linked oxidoreductases"/>
    <property type="match status" value="1"/>
</dbReference>
<dbReference type="InterPro" id="IPR013785">
    <property type="entry name" value="Aldolase_TIM"/>
</dbReference>
<feature type="domain" description="DUS-like FMN-binding" evidence="13">
    <location>
        <begin position="1"/>
        <end position="280"/>
    </location>
</feature>
<organism evidence="14 15">
    <name type="scientific">Oceanospirillum sediminis</name>
    <dbReference type="NCBI Taxonomy" id="2760088"/>
    <lineage>
        <taxon>Bacteria</taxon>
        <taxon>Pseudomonadati</taxon>
        <taxon>Pseudomonadota</taxon>
        <taxon>Gammaproteobacteria</taxon>
        <taxon>Oceanospirillales</taxon>
        <taxon>Oceanospirillaceae</taxon>
        <taxon>Oceanospirillum</taxon>
    </lineage>
</organism>
<evidence type="ECO:0000256" key="9">
    <source>
        <dbReference type="HAMAP-Rule" id="MF_02043"/>
    </source>
</evidence>
<accession>A0A839IR86</accession>
<dbReference type="Gene3D" id="1.20.225.30">
    <property type="entry name" value="Dihydrouridine synthase, C-terminal recognition domain"/>
    <property type="match status" value="1"/>
</dbReference>
<feature type="binding site" evidence="9">
    <location>
        <begin position="194"/>
        <end position="196"/>
    </location>
    <ligand>
        <name>FMN</name>
        <dbReference type="ChEBI" id="CHEBI:58210"/>
    </ligand>
</feature>
<dbReference type="PIRSF" id="PIRSF006621">
    <property type="entry name" value="Dus"/>
    <property type="match status" value="1"/>
</dbReference>
<comment type="similarity">
    <text evidence="9">Belongs to the Dus family. DusC subfamily.</text>
</comment>
<sequence>MEGTVDFHVRQIISAIGGISFCVTEFLRVTNQLQPARAFKKICPELLQHSRTNSQTPVHLQLLGNNIPLIARHASKAVALLGAEVIDLNFGCPAKTVNRHKGGAVLLQTPDDVHRIVSASAQALADTHGRLTAKMRLGYEDKSLVFENLAAIEDGGASELTVHARTKIEGYKPPAHWEWLARIREKARIPIIANGEVWSIEDYHRCREVSGCQDVMIGRGLLADPYLAYRIRHDINEKPTEADLAAVILLYLWQIEQNHCPEKYLISRGKQWLAMMKKQDPRMDTLFNQAKTCIKAEPMLELIESTARGDRLFASRLPADFNQRLSN</sequence>
<dbReference type="PANTHER" id="PTHR11082:SF26">
    <property type="entry name" value="TRNA-DIHYDROURIDINE(16) SYNTHASE"/>
    <property type="match status" value="1"/>
</dbReference>
<dbReference type="InterPro" id="IPR032886">
    <property type="entry name" value="DusC"/>
</dbReference>
<evidence type="ECO:0000313" key="15">
    <source>
        <dbReference type="Proteomes" id="UP000565262"/>
    </source>
</evidence>